<keyword evidence="2" id="KW-0560">Oxidoreductase</keyword>
<dbReference type="InterPro" id="IPR036291">
    <property type="entry name" value="NAD(P)-bd_dom_sf"/>
</dbReference>
<evidence type="ECO:0000259" key="4">
    <source>
        <dbReference type="SMART" id="SM00822"/>
    </source>
</evidence>
<dbReference type="OrthoDB" id="9775296at2"/>
<dbReference type="SMART" id="SM00822">
    <property type="entry name" value="PKS_KR"/>
    <property type="match status" value="1"/>
</dbReference>
<dbReference type="InterPro" id="IPR020904">
    <property type="entry name" value="Sc_DH/Rdtase_CS"/>
</dbReference>
<dbReference type="PANTHER" id="PTHR44196">
    <property type="entry name" value="DEHYDROGENASE/REDUCTASE SDR FAMILY MEMBER 7B"/>
    <property type="match status" value="1"/>
</dbReference>
<dbReference type="Proteomes" id="UP000270471">
    <property type="component" value="Unassembled WGS sequence"/>
</dbReference>
<dbReference type="Gene3D" id="3.40.50.720">
    <property type="entry name" value="NAD(P)-binding Rossmann-like Domain"/>
    <property type="match status" value="1"/>
</dbReference>
<dbReference type="InterPro" id="IPR057326">
    <property type="entry name" value="KR_dom"/>
</dbReference>
<evidence type="ECO:0000256" key="3">
    <source>
        <dbReference type="RuleBase" id="RU000363"/>
    </source>
</evidence>
<evidence type="ECO:0000313" key="5">
    <source>
        <dbReference type="EMBL" id="RMB83761.1"/>
    </source>
</evidence>
<gene>
    <name evidence="5" type="ORF">CTZ28_21815</name>
</gene>
<dbReference type="GO" id="GO:0016020">
    <property type="term" value="C:membrane"/>
    <property type="evidence" value="ECO:0007669"/>
    <property type="project" value="TreeGrafter"/>
</dbReference>
<proteinExistence type="inferred from homology"/>
<reference evidence="5 6" key="1">
    <citation type="submission" date="2017-11" db="EMBL/GenBank/DDBJ databases">
        <title>Draft genome of actinobacteria isolated from guarana (Paullinia cupana (Mart.) Ducke.</title>
        <authorList>
            <person name="Siqueira K.A."/>
            <person name="Liotti R.G."/>
            <person name="Mendes T.A.O."/>
            <person name="Soares M.A."/>
        </authorList>
    </citation>
    <scope>NUCLEOTIDE SEQUENCE [LARGE SCALE GENOMIC DNA]</scope>
    <source>
        <strain evidence="5 6">193</strain>
    </source>
</reference>
<dbReference type="Pfam" id="PF00106">
    <property type="entry name" value="adh_short"/>
    <property type="match status" value="1"/>
</dbReference>
<feature type="domain" description="Ketoreductase" evidence="4">
    <location>
        <begin position="8"/>
        <end position="194"/>
    </location>
</feature>
<evidence type="ECO:0000313" key="6">
    <source>
        <dbReference type="Proteomes" id="UP000270471"/>
    </source>
</evidence>
<name>A0A3M0I2A7_9ACTN</name>
<dbReference type="SUPFAM" id="SSF51735">
    <property type="entry name" value="NAD(P)-binding Rossmann-fold domains"/>
    <property type="match status" value="1"/>
</dbReference>
<evidence type="ECO:0000256" key="2">
    <source>
        <dbReference type="ARBA" id="ARBA00023002"/>
    </source>
</evidence>
<comment type="caution">
    <text evidence="5">The sequence shown here is derived from an EMBL/GenBank/DDBJ whole genome shotgun (WGS) entry which is preliminary data.</text>
</comment>
<dbReference type="FunFam" id="3.40.50.720:FF:000047">
    <property type="entry name" value="NADP-dependent L-serine/L-allo-threonine dehydrogenase"/>
    <property type="match status" value="1"/>
</dbReference>
<sequence length="248" mass="25531">MMGSLSGSVAVVSGASSGIGAAIALRLATAGARVALVARRPDALAEVAARIPDGAVCVPADLTVTGAADDMVRRVIDECGRLDVLVNNAGEARVGPIVGADRGDWARMVDLNLEATMALSWAALPHLLDAARGPRGVADLVSVASIAGRRVQAGAGVYAATKAAVLAFSESLRQEVTARHVRVGTILPGAVRTEAAVLASRRAGRDTRDAPAPYLDVDDIAGAVEFIVTRPPRMAVNEMIVRPTEQES</sequence>
<comment type="similarity">
    <text evidence="1 3">Belongs to the short-chain dehydrogenases/reductases (SDR) family.</text>
</comment>
<dbReference type="PROSITE" id="PS00061">
    <property type="entry name" value="ADH_SHORT"/>
    <property type="match status" value="1"/>
</dbReference>
<dbReference type="PRINTS" id="PR00081">
    <property type="entry name" value="GDHRDH"/>
</dbReference>
<dbReference type="GO" id="GO:0016616">
    <property type="term" value="F:oxidoreductase activity, acting on the CH-OH group of donors, NAD or NADP as acceptor"/>
    <property type="evidence" value="ECO:0007669"/>
    <property type="project" value="UniProtKB-ARBA"/>
</dbReference>
<dbReference type="InterPro" id="IPR002347">
    <property type="entry name" value="SDR_fam"/>
</dbReference>
<dbReference type="AlphaFoldDB" id="A0A3M0I2A7"/>
<organism evidence="5 6">
    <name type="scientific">Streptomyces shenzhenensis</name>
    <dbReference type="NCBI Taxonomy" id="943815"/>
    <lineage>
        <taxon>Bacteria</taxon>
        <taxon>Bacillati</taxon>
        <taxon>Actinomycetota</taxon>
        <taxon>Actinomycetes</taxon>
        <taxon>Kitasatosporales</taxon>
        <taxon>Streptomycetaceae</taxon>
        <taxon>Streptomyces</taxon>
    </lineage>
</organism>
<evidence type="ECO:0000256" key="1">
    <source>
        <dbReference type="ARBA" id="ARBA00006484"/>
    </source>
</evidence>
<dbReference type="PANTHER" id="PTHR44196:SF1">
    <property type="entry name" value="DEHYDROGENASE_REDUCTASE SDR FAMILY MEMBER 7B"/>
    <property type="match status" value="1"/>
</dbReference>
<accession>A0A3M0I2A7</accession>
<keyword evidence="6" id="KW-1185">Reference proteome</keyword>
<dbReference type="PRINTS" id="PR00080">
    <property type="entry name" value="SDRFAMILY"/>
</dbReference>
<dbReference type="EMBL" id="PENI01000014">
    <property type="protein sequence ID" value="RMB83761.1"/>
    <property type="molecule type" value="Genomic_DNA"/>
</dbReference>
<protein>
    <submittedName>
        <fullName evidence="5">Oxidoreductase</fullName>
    </submittedName>
</protein>